<gene>
    <name evidence="3" type="ORF">BS640_06355</name>
</gene>
<dbReference type="EMBL" id="MRWE01000007">
    <property type="protein sequence ID" value="ORJ26456.1"/>
    <property type="molecule type" value="Genomic_DNA"/>
</dbReference>
<evidence type="ECO:0000313" key="4">
    <source>
        <dbReference type="Proteomes" id="UP000192536"/>
    </source>
</evidence>
<proteinExistence type="inferred from homology"/>
<evidence type="ECO:0000256" key="2">
    <source>
        <dbReference type="ARBA" id="ARBA00023186"/>
    </source>
</evidence>
<evidence type="ECO:0000313" key="3">
    <source>
        <dbReference type="EMBL" id="ORJ26456.1"/>
    </source>
</evidence>
<dbReference type="InterPro" id="IPR011716">
    <property type="entry name" value="TPR-3"/>
</dbReference>
<comment type="similarity">
    <text evidence="1">Belongs to the LcrH/SycD chaperone family.</text>
</comment>
<dbReference type="InterPro" id="IPR005415">
    <property type="entry name" value="T3SS_Ca_resp_chp_LcrH/SycD"/>
</dbReference>
<dbReference type="STRING" id="1646377.BS640_06355"/>
<name>A0A1X0WI42_9GAMM</name>
<comment type="caution">
    <text evidence="3">The sequence shown here is derived from an EMBL/GenBank/DDBJ whole genome shotgun (WGS) entry which is preliminary data.</text>
</comment>
<protein>
    <submittedName>
        <fullName evidence="3">CesD/SycD/LcrH family type III secretion system chaperone</fullName>
    </submittedName>
</protein>
<dbReference type="PIRSF" id="PIRSF003165">
    <property type="entry name" value="Chaperone_SicA"/>
    <property type="match status" value="1"/>
</dbReference>
<dbReference type="Proteomes" id="UP000192536">
    <property type="component" value="Unassembled WGS sequence"/>
</dbReference>
<sequence>MLENSFDYQNASDSELFEYFLARGGSLRMMSNVDDKDLQSIESYASQLFASGDFSAARNLYLMLCTLDHWNIEYLLAQGLCHQRLKDHGQAIGCFTRAASLKIDDPRSAFFTAISLRYMGCEEQAVKALNAVTMWCGAQPQYQEIKGSAQRMLASYKEEIS</sequence>
<dbReference type="SUPFAM" id="SSF48452">
    <property type="entry name" value="TPR-like"/>
    <property type="match status" value="1"/>
</dbReference>
<organism evidence="3 4">
    <name type="scientific">Rouxiella badensis</name>
    <dbReference type="NCBI Taxonomy" id="1646377"/>
    <lineage>
        <taxon>Bacteria</taxon>
        <taxon>Pseudomonadati</taxon>
        <taxon>Pseudomonadota</taxon>
        <taxon>Gammaproteobacteria</taxon>
        <taxon>Enterobacterales</taxon>
        <taxon>Yersiniaceae</taxon>
        <taxon>Rouxiella</taxon>
    </lineage>
</organism>
<dbReference type="Pfam" id="PF07720">
    <property type="entry name" value="TPR_3"/>
    <property type="match status" value="1"/>
</dbReference>
<dbReference type="GeneID" id="93565591"/>
<dbReference type="PRINTS" id="PR01595">
    <property type="entry name" value="SYCDCHAPRONE"/>
</dbReference>
<accession>A0A1X0WI42</accession>
<dbReference type="Gene3D" id="1.25.40.10">
    <property type="entry name" value="Tetratricopeptide repeat domain"/>
    <property type="match status" value="1"/>
</dbReference>
<dbReference type="RefSeq" id="WP_017490914.1">
    <property type="nucleotide sequence ID" value="NZ_CAUQAZ010000244.1"/>
</dbReference>
<keyword evidence="2" id="KW-0143">Chaperone</keyword>
<dbReference type="NCBIfam" id="TIGR02552">
    <property type="entry name" value="LcrH_SycD"/>
    <property type="match status" value="1"/>
</dbReference>
<dbReference type="AlphaFoldDB" id="A0A1X0WI42"/>
<evidence type="ECO:0000256" key="1">
    <source>
        <dbReference type="ARBA" id="ARBA00010244"/>
    </source>
</evidence>
<dbReference type="InterPro" id="IPR011990">
    <property type="entry name" value="TPR-like_helical_dom_sf"/>
</dbReference>
<reference evidence="3 4" key="1">
    <citation type="journal article" date="2017" name="Int. J. Syst. Evol. Microbiol.">
        <title>Rouxiella badensis sp. nov. and Rouxiella silvae sp. nov. isolated from peat bog soil in Germany and emendation of the genus description.</title>
        <authorList>
            <person name="Le Fleche-Mateos A."/>
            <person name="Kugler J.H."/>
            <person name="Hansen S.H."/>
            <person name="Syldatk C."/>
            <person name="Hausmann R."/>
            <person name="Lomprez F."/>
            <person name="Vandenbogaert M."/>
            <person name="Manuguerra J.C."/>
            <person name="Grimont P.A."/>
        </authorList>
    </citation>
    <scope>NUCLEOTIDE SEQUENCE [LARGE SCALE GENOMIC DNA]</scope>
    <source>
        <strain evidence="3 4">DSM 100043</strain>
    </source>
</reference>
<dbReference type="InterPro" id="IPR016379">
    <property type="entry name" value="T3SS_Ca_resp_chp_LcrH/SycD_sub"/>
</dbReference>
<keyword evidence="4" id="KW-1185">Reference proteome</keyword>